<organism evidence="1 2">
    <name type="scientific">Mythimna unipuncta nucleopolyhedrovirus</name>
    <dbReference type="NCBI Taxonomy" id="447897"/>
    <lineage>
        <taxon>Viruses</taxon>
        <taxon>Viruses incertae sedis</taxon>
        <taxon>Naldaviricetes</taxon>
        <taxon>Lefavirales</taxon>
        <taxon>Baculoviridae</taxon>
        <taxon>Alphabaculovirus</taxon>
    </lineage>
</organism>
<sequence length="129" mass="14536">MPEFKVKAEPETLIGGDAMSTTIKIRIVFTMTAGVLVVGRKSIALTVRVLIIEQTHQVVSKLANYCCVQLSSLRKCWQDNRSDNGWSFLSKEDGNEFMDKACTTSMCTLFDVMRDVSIEYITVEKCEIK</sequence>
<dbReference type="GeneID" id="40527063"/>
<reference evidence="1" key="1">
    <citation type="journal article" date="2017" name="Virus Genes">
        <title>The complete genome sequence of a third distinct baculovirus isolated from the true armyworm, Mythimna unipuncta, contains two copies of the lef-7 gene.</title>
        <authorList>
            <person name="Harrison R.L."/>
            <person name="Mowery J.D."/>
            <person name="Rowley D.L."/>
            <person name="Bauchan G.R."/>
            <person name="Theilmann D.A."/>
            <person name="Rohrmann G.F."/>
            <person name="Erlandson M.A."/>
        </authorList>
    </citation>
    <scope>NUCLEOTIDE SEQUENCE [LARGE SCALE GENOMIC DNA]</scope>
    <source>
        <strain evidence="1">#7</strain>
    </source>
</reference>
<protein>
    <submittedName>
        <fullName evidence="1">Uncharacterized protein</fullName>
    </submittedName>
</protein>
<evidence type="ECO:0000313" key="2">
    <source>
        <dbReference type="Proteomes" id="UP000297194"/>
    </source>
</evidence>
<dbReference type="RefSeq" id="YP_009666783.1">
    <property type="nucleotide sequence ID" value="NC_043530.1"/>
</dbReference>
<dbReference type="Proteomes" id="UP000297194">
    <property type="component" value="Segment"/>
</dbReference>
<accession>A0A2K9VSE6</accession>
<dbReference type="EMBL" id="MF375894">
    <property type="protein sequence ID" value="AUV65388.1"/>
    <property type="molecule type" value="Genomic_DNA"/>
</dbReference>
<proteinExistence type="predicted"/>
<name>A0A2K9VSE6_9ABAC</name>
<evidence type="ECO:0000313" key="1">
    <source>
        <dbReference type="EMBL" id="AUV65388.1"/>
    </source>
</evidence>
<keyword evidence="2" id="KW-1185">Reference proteome</keyword>
<dbReference type="KEGG" id="vg:40527063"/>